<dbReference type="EMBL" id="JAQQBR010002585">
    <property type="protein sequence ID" value="KAK0156987.1"/>
    <property type="molecule type" value="Genomic_DNA"/>
</dbReference>
<protein>
    <submittedName>
        <fullName evidence="1">Uncharacterized protein</fullName>
    </submittedName>
</protein>
<gene>
    <name evidence="1" type="ORF">PV327_011475</name>
</gene>
<comment type="caution">
    <text evidence="1">The sequence shown here is derived from an EMBL/GenBank/DDBJ whole genome shotgun (WGS) entry which is preliminary data.</text>
</comment>
<proteinExistence type="predicted"/>
<keyword evidence="2" id="KW-1185">Reference proteome</keyword>
<organism evidence="1 2">
    <name type="scientific">Microctonus hyperodae</name>
    <name type="common">Parasitoid wasp</name>
    <dbReference type="NCBI Taxonomy" id="165561"/>
    <lineage>
        <taxon>Eukaryota</taxon>
        <taxon>Metazoa</taxon>
        <taxon>Ecdysozoa</taxon>
        <taxon>Arthropoda</taxon>
        <taxon>Hexapoda</taxon>
        <taxon>Insecta</taxon>
        <taxon>Pterygota</taxon>
        <taxon>Neoptera</taxon>
        <taxon>Endopterygota</taxon>
        <taxon>Hymenoptera</taxon>
        <taxon>Apocrita</taxon>
        <taxon>Ichneumonoidea</taxon>
        <taxon>Braconidae</taxon>
        <taxon>Euphorinae</taxon>
        <taxon>Microctonus</taxon>
    </lineage>
</organism>
<feature type="non-terminal residue" evidence="1">
    <location>
        <position position="238"/>
    </location>
</feature>
<reference evidence="1" key="2">
    <citation type="submission" date="2023-03" db="EMBL/GenBank/DDBJ databases">
        <authorList>
            <person name="Inwood S.N."/>
            <person name="Skelly J.G."/>
            <person name="Guhlin J."/>
            <person name="Harrop T.W.R."/>
            <person name="Goldson S.G."/>
            <person name="Dearden P.K."/>
        </authorList>
    </citation>
    <scope>NUCLEOTIDE SEQUENCE</scope>
    <source>
        <strain evidence="1">Lincoln</strain>
        <tissue evidence="1">Whole body</tissue>
    </source>
</reference>
<reference evidence="1" key="1">
    <citation type="journal article" date="2023" name="bioRxiv">
        <title>Scaffold-level genome assemblies of two parasitoid biocontrol wasps reveal the parthenogenesis mechanism and an associated novel virus.</title>
        <authorList>
            <person name="Inwood S."/>
            <person name="Skelly J."/>
            <person name="Guhlin J."/>
            <person name="Harrop T."/>
            <person name="Goldson S."/>
            <person name="Dearden P."/>
        </authorList>
    </citation>
    <scope>NUCLEOTIDE SEQUENCE</scope>
    <source>
        <strain evidence="1">Lincoln</strain>
        <tissue evidence="1">Whole body</tissue>
    </source>
</reference>
<evidence type="ECO:0000313" key="1">
    <source>
        <dbReference type="EMBL" id="KAK0156987.1"/>
    </source>
</evidence>
<evidence type="ECO:0000313" key="2">
    <source>
        <dbReference type="Proteomes" id="UP001168972"/>
    </source>
</evidence>
<dbReference type="AlphaFoldDB" id="A0AA39C303"/>
<name>A0AA39C303_MICHY</name>
<sequence>MENHKYRISRKHAHQYCLQHRNRLIRSRRAMLAQNNDIEHSDNSEMHEDDEEMQVTSLVNEQMDTLSEDNEFVHSIESISSIDADEPTNNVNNEDIEDDMTTMDDFKERLGCCFVNADLSHSQANRILTCLRTVPNLCALPEDVRTILQTPRTPCQLQSFGNGAKYLHSGFEAAVLDILRQTPLNLVPNQLLIDFNIDGASLDKSSKHQIWPIQIRICNIKKSKPETAEIYLGTQKPE</sequence>
<accession>A0AA39C303</accession>
<dbReference type="Proteomes" id="UP001168972">
    <property type="component" value="Unassembled WGS sequence"/>
</dbReference>